<dbReference type="EMBL" id="CAMGYJ010000008">
    <property type="protein sequence ID" value="CAI0468662.1"/>
    <property type="molecule type" value="Genomic_DNA"/>
</dbReference>
<organism evidence="2 3">
    <name type="scientific">Linum tenue</name>
    <dbReference type="NCBI Taxonomy" id="586396"/>
    <lineage>
        <taxon>Eukaryota</taxon>
        <taxon>Viridiplantae</taxon>
        <taxon>Streptophyta</taxon>
        <taxon>Embryophyta</taxon>
        <taxon>Tracheophyta</taxon>
        <taxon>Spermatophyta</taxon>
        <taxon>Magnoliopsida</taxon>
        <taxon>eudicotyledons</taxon>
        <taxon>Gunneridae</taxon>
        <taxon>Pentapetalae</taxon>
        <taxon>rosids</taxon>
        <taxon>fabids</taxon>
        <taxon>Malpighiales</taxon>
        <taxon>Linaceae</taxon>
        <taxon>Linum</taxon>
    </lineage>
</organism>
<dbReference type="Proteomes" id="UP001154282">
    <property type="component" value="Unassembled WGS sequence"/>
</dbReference>
<reference evidence="2" key="1">
    <citation type="submission" date="2022-08" db="EMBL/GenBank/DDBJ databases">
        <authorList>
            <person name="Gutierrez-Valencia J."/>
        </authorList>
    </citation>
    <scope>NUCLEOTIDE SEQUENCE</scope>
</reference>
<name>A0AAV0PDJ0_9ROSI</name>
<gene>
    <name evidence="2" type="ORF">LITE_LOCUS37889</name>
</gene>
<feature type="compositionally biased region" description="Basic and acidic residues" evidence="1">
    <location>
        <begin position="90"/>
        <end position="101"/>
    </location>
</feature>
<protein>
    <submittedName>
        <fullName evidence="2">Uncharacterized protein</fullName>
    </submittedName>
</protein>
<evidence type="ECO:0000313" key="2">
    <source>
        <dbReference type="EMBL" id="CAI0468662.1"/>
    </source>
</evidence>
<dbReference type="AlphaFoldDB" id="A0AAV0PDJ0"/>
<comment type="caution">
    <text evidence="2">The sequence shown here is derived from an EMBL/GenBank/DDBJ whole genome shotgun (WGS) entry which is preliminary data.</text>
</comment>
<evidence type="ECO:0000256" key="1">
    <source>
        <dbReference type="SAM" id="MobiDB-lite"/>
    </source>
</evidence>
<feature type="region of interest" description="Disordered" evidence="1">
    <location>
        <begin position="132"/>
        <end position="160"/>
    </location>
</feature>
<feature type="region of interest" description="Disordered" evidence="1">
    <location>
        <begin position="65"/>
        <end position="101"/>
    </location>
</feature>
<sequence>MGRYAISKLGQDWFGNAQTKDATELRIQTLPYHLVNLAVPLPGRQLLRQANSGILQLLHATLHPVDDPQPRRLRSPDFRPSQQRIPPGRNRPDLGPKQHGEVVRQGNPYIHLAHVQNPTVAPHEHVIVAQREGEPGGGGVALDDGDGRHREGDQLGDDGAERVDHVVEPLGGLGSGPGGSGPAQIEAVGEESALGCGDEDRAPGGLGFGFAEG</sequence>
<evidence type="ECO:0000313" key="3">
    <source>
        <dbReference type="Proteomes" id="UP001154282"/>
    </source>
</evidence>
<feature type="compositionally biased region" description="Basic and acidic residues" evidence="1">
    <location>
        <begin position="145"/>
        <end position="160"/>
    </location>
</feature>
<keyword evidence="3" id="KW-1185">Reference proteome</keyword>
<feature type="compositionally biased region" description="Basic and acidic residues" evidence="1">
    <location>
        <begin position="65"/>
        <end position="77"/>
    </location>
</feature>
<proteinExistence type="predicted"/>
<accession>A0AAV0PDJ0</accession>